<dbReference type="InterPro" id="IPR043502">
    <property type="entry name" value="DNA/RNA_pol_sf"/>
</dbReference>
<dbReference type="Proteomes" id="UP000288805">
    <property type="component" value="Unassembled WGS sequence"/>
</dbReference>
<comment type="caution">
    <text evidence="11">The sequence shown here is derived from an EMBL/GenBank/DDBJ whole genome shotgun (WGS) entry which is preliminary data.</text>
</comment>
<dbReference type="InterPro" id="IPR050951">
    <property type="entry name" value="Retrovirus_Pol_polyprotein"/>
</dbReference>
<gene>
    <name evidence="11" type="primary">pol_350</name>
    <name evidence="11" type="ORF">CK203_010151</name>
</gene>
<dbReference type="AlphaFoldDB" id="A0A438JX95"/>
<accession>A0A438JX95</accession>
<name>A0A438JX95_VITVI</name>
<evidence type="ECO:0000256" key="3">
    <source>
        <dbReference type="ARBA" id="ARBA00022695"/>
    </source>
</evidence>
<evidence type="ECO:0000259" key="10">
    <source>
        <dbReference type="Pfam" id="PF17921"/>
    </source>
</evidence>
<dbReference type="Pfam" id="PF13650">
    <property type="entry name" value="Asp_protease_2"/>
    <property type="match status" value="1"/>
</dbReference>
<evidence type="ECO:0000256" key="7">
    <source>
        <dbReference type="ARBA" id="ARBA00022918"/>
    </source>
</evidence>
<evidence type="ECO:0000256" key="2">
    <source>
        <dbReference type="ARBA" id="ARBA00022679"/>
    </source>
</evidence>
<feature type="domain" description="Reverse transcriptase" evidence="8">
    <location>
        <begin position="351"/>
        <end position="513"/>
    </location>
</feature>
<dbReference type="CDD" id="cd01647">
    <property type="entry name" value="RT_LTR"/>
    <property type="match status" value="1"/>
</dbReference>
<keyword evidence="3" id="KW-0548">Nucleotidyltransferase</keyword>
<keyword evidence="6" id="KW-0378">Hydrolase</keyword>
<dbReference type="SUPFAM" id="SSF50630">
    <property type="entry name" value="Acid proteases"/>
    <property type="match status" value="1"/>
</dbReference>
<dbReference type="GO" id="GO:0016787">
    <property type="term" value="F:hydrolase activity"/>
    <property type="evidence" value="ECO:0007669"/>
    <property type="project" value="UniProtKB-KW"/>
</dbReference>
<evidence type="ECO:0000256" key="6">
    <source>
        <dbReference type="ARBA" id="ARBA00022801"/>
    </source>
</evidence>
<dbReference type="Pfam" id="PF17921">
    <property type="entry name" value="Integrase_H2C2"/>
    <property type="match status" value="1"/>
</dbReference>
<dbReference type="Pfam" id="PF17917">
    <property type="entry name" value="RT_RNaseH"/>
    <property type="match status" value="1"/>
</dbReference>
<dbReference type="PANTHER" id="PTHR37984:SF5">
    <property type="entry name" value="PROTEIN NYNRIN-LIKE"/>
    <property type="match status" value="1"/>
</dbReference>
<dbReference type="InterPro" id="IPR000477">
    <property type="entry name" value="RT_dom"/>
</dbReference>
<evidence type="ECO:0000259" key="8">
    <source>
        <dbReference type="Pfam" id="PF00078"/>
    </source>
</evidence>
<dbReference type="EC" id="2.7.7.49" evidence="1"/>
<dbReference type="FunFam" id="3.10.20.370:FF:000001">
    <property type="entry name" value="Retrovirus-related Pol polyprotein from transposon 17.6-like protein"/>
    <property type="match status" value="1"/>
</dbReference>
<evidence type="ECO:0000313" key="11">
    <source>
        <dbReference type="EMBL" id="RVX13594.1"/>
    </source>
</evidence>
<dbReference type="Gene3D" id="3.10.10.10">
    <property type="entry name" value="HIV Type 1 Reverse Transcriptase, subunit A, domain 1"/>
    <property type="match status" value="1"/>
</dbReference>
<dbReference type="Gene3D" id="2.40.70.10">
    <property type="entry name" value="Acid Proteases"/>
    <property type="match status" value="1"/>
</dbReference>
<dbReference type="Pfam" id="PF00078">
    <property type="entry name" value="RVT_1"/>
    <property type="match status" value="1"/>
</dbReference>
<evidence type="ECO:0000256" key="4">
    <source>
        <dbReference type="ARBA" id="ARBA00022722"/>
    </source>
</evidence>
<dbReference type="EMBL" id="QGNW01000023">
    <property type="protein sequence ID" value="RVX13594.1"/>
    <property type="molecule type" value="Genomic_DNA"/>
</dbReference>
<reference evidence="11 12" key="1">
    <citation type="journal article" date="2018" name="PLoS Genet.">
        <title>Population sequencing reveals clonal diversity and ancestral inbreeding in the grapevine cultivar Chardonnay.</title>
        <authorList>
            <person name="Roach M.J."/>
            <person name="Johnson D.L."/>
            <person name="Bohlmann J."/>
            <person name="van Vuuren H.J."/>
            <person name="Jones S.J."/>
            <person name="Pretorius I.S."/>
            <person name="Schmidt S.A."/>
            <person name="Borneman A.R."/>
        </authorList>
    </citation>
    <scope>NUCLEOTIDE SEQUENCE [LARGE SCALE GENOMIC DNA]</scope>
    <source>
        <strain evidence="12">cv. Chardonnay</strain>
        <tissue evidence="11">Leaf</tissue>
    </source>
</reference>
<dbReference type="GO" id="GO:0003964">
    <property type="term" value="F:RNA-directed DNA polymerase activity"/>
    <property type="evidence" value="ECO:0007669"/>
    <property type="project" value="UniProtKB-KW"/>
</dbReference>
<dbReference type="SUPFAM" id="SSF56672">
    <property type="entry name" value="DNA/RNA polymerases"/>
    <property type="match status" value="1"/>
</dbReference>
<dbReference type="PANTHER" id="PTHR37984">
    <property type="entry name" value="PROTEIN CBG26694"/>
    <property type="match status" value="1"/>
</dbReference>
<feature type="domain" description="Reverse transcriptase RNase H-like" evidence="9">
    <location>
        <begin position="556"/>
        <end position="657"/>
    </location>
</feature>
<sequence>MVKYKDPGCPTISVQIGDSFVERALLDLGASVNLLPYSIYKQLGLGELKATTITLSLADRSIKVPRGVVEDVLVQVEKFYYPVLDFVVLDTEPLKKGMNSVPIILGRPFLATANALINCRNGLMQLSFGNMTVEMNVFNLCKQPMDHDDVENEEACLIEALVQEHTEKLMEENIDEFFSTIVKEECVQVATEWKEKYTIQSLNSVENDEESKKEEVEISKPELKPLPHGLKYVYLEANEEKPVVISATLTEEQEMKLLKVLKENKRAIGWSISDLKGINPLICTHHIYLEENAKPVRQPQRRLNPLMQDVVRNEVLKLLDAGIIYPISDSSWVSPTQVVPKKSGITVMKNDEGELIPTRLTTGWRVCIDFRKLNAVTKKDHFPLPFLDQVLERVAGHDYYCFLDGYSGYFQIAIALEDQEKTTFTCPFGTYAYRRMPFGLCNAPATFQRCMLSIFSDMVERIMEVFMDDLTVYGKTFDDCLLNLKKVLKRVVLGHIISKEGIQVDPAKIELISKLPSPTTVKEDAEFIWTKACQEAFKRLKSLLTTAPIVRSPNWSLPFELMCDASDYAVGAVLGQREDGKPYVVYYASKTLNDAQKNYTTTEKELLAVVFALDKFRNYLLGTSIVIFTDHSALKYLLNKKDAKARLIRWILLLQEFNIQIKDKQGVENVVADHLSRVKVESHFEEAQINDEFPDDALCAVEKLPWFANIVNYLATGELPSEWNMETKKYFLSRAKHYAWDDPYLYKFCPDQIMRRCVPEDEQQDILRMCHEGACGGHFASRKTSAKILQSGFYWPTMFKDCNTHCKSCPQCQQLGKINTRTRHRAYWAIKKMNFDSDQAGAKRKYDLNELEAYRNESYECLRKLKSRWNGPYVEGSLPLWHCDHSKSRTGNEFKVNGQRLKHFIERFETQEENLHFLDGDVQKG</sequence>
<dbReference type="Gene3D" id="1.10.340.70">
    <property type="match status" value="1"/>
</dbReference>
<dbReference type="InterPro" id="IPR041588">
    <property type="entry name" value="Integrase_H2C2"/>
</dbReference>
<dbReference type="GO" id="GO:0004519">
    <property type="term" value="F:endonuclease activity"/>
    <property type="evidence" value="ECO:0007669"/>
    <property type="project" value="UniProtKB-KW"/>
</dbReference>
<keyword evidence="4" id="KW-0540">Nuclease</keyword>
<dbReference type="CDD" id="cd00303">
    <property type="entry name" value="retropepsin_like"/>
    <property type="match status" value="1"/>
</dbReference>
<evidence type="ECO:0000256" key="5">
    <source>
        <dbReference type="ARBA" id="ARBA00022759"/>
    </source>
</evidence>
<protein>
    <recommendedName>
        <fullName evidence="1">RNA-directed DNA polymerase</fullName>
        <ecNumber evidence="1">2.7.7.49</ecNumber>
    </recommendedName>
</protein>
<keyword evidence="7" id="KW-0695">RNA-directed DNA polymerase</keyword>
<proteinExistence type="predicted"/>
<dbReference type="InterPro" id="IPR041373">
    <property type="entry name" value="RT_RNaseH"/>
</dbReference>
<dbReference type="InterPro" id="IPR021109">
    <property type="entry name" value="Peptidase_aspartic_dom_sf"/>
</dbReference>
<evidence type="ECO:0000259" key="9">
    <source>
        <dbReference type="Pfam" id="PF17917"/>
    </source>
</evidence>
<evidence type="ECO:0000313" key="12">
    <source>
        <dbReference type="Proteomes" id="UP000288805"/>
    </source>
</evidence>
<evidence type="ECO:0000256" key="1">
    <source>
        <dbReference type="ARBA" id="ARBA00012493"/>
    </source>
</evidence>
<organism evidence="11 12">
    <name type="scientific">Vitis vinifera</name>
    <name type="common">Grape</name>
    <dbReference type="NCBI Taxonomy" id="29760"/>
    <lineage>
        <taxon>Eukaryota</taxon>
        <taxon>Viridiplantae</taxon>
        <taxon>Streptophyta</taxon>
        <taxon>Embryophyta</taxon>
        <taxon>Tracheophyta</taxon>
        <taxon>Spermatophyta</taxon>
        <taxon>Magnoliopsida</taxon>
        <taxon>eudicotyledons</taxon>
        <taxon>Gunneridae</taxon>
        <taxon>Pentapetalae</taxon>
        <taxon>rosids</taxon>
        <taxon>Vitales</taxon>
        <taxon>Vitaceae</taxon>
        <taxon>Viteae</taxon>
        <taxon>Vitis</taxon>
    </lineage>
</organism>
<dbReference type="FunFam" id="1.10.340.70:FF:000001">
    <property type="entry name" value="Retrovirus-related Pol polyprotein from transposon gypsy-like Protein"/>
    <property type="match status" value="1"/>
</dbReference>
<dbReference type="InterPro" id="IPR043128">
    <property type="entry name" value="Rev_trsase/Diguanyl_cyclase"/>
</dbReference>
<dbReference type="Gene3D" id="3.10.20.370">
    <property type="match status" value="1"/>
</dbReference>
<dbReference type="CDD" id="cd09274">
    <property type="entry name" value="RNase_HI_RT_Ty3"/>
    <property type="match status" value="1"/>
</dbReference>
<keyword evidence="2" id="KW-0808">Transferase</keyword>
<feature type="domain" description="Integrase zinc-binding" evidence="10">
    <location>
        <begin position="758"/>
        <end position="814"/>
    </location>
</feature>
<dbReference type="Gene3D" id="3.30.70.270">
    <property type="match status" value="1"/>
</dbReference>
<keyword evidence="5" id="KW-0255">Endonuclease</keyword>